<dbReference type="AlphaFoldDB" id="A0A4R8Q2Y5"/>
<comment type="caution">
    <text evidence="8">The sequence shown here is derived from an EMBL/GenBank/DDBJ whole genome shotgun (WGS) entry which is preliminary data.</text>
</comment>
<feature type="transmembrane region" description="Helical" evidence="7">
    <location>
        <begin position="210"/>
        <end position="229"/>
    </location>
</feature>
<feature type="compositionally biased region" description="Basic and acidic residues" evidence="6">
    <location>
        <begin position="1"/>
        <end position="17"/>
    </location>
</feature>
<feature type="transmembrane region" description="Helical" evidence="7">
    <location>
        <begin position="361"/>
        <end position="383"/>
    </location>
</feature>
<evidence type="ECO:0000313" key="8">
    <source>
        <dbReference type="EMBL" id="TDZ32632.1"/>
    </source>
</evidence>
<dbReference type="Proteomes" id="UP000295703">
    <property type="component" value="Unassembled WGS sequence"/>
</dbReference>
<feature type="transmembrane region" description="Helical" evidence="7">
    <location>
        <begin position="85"/>
        <end position="107"/>
    </location>
</feature>
<protein>
    <submittedName>
        <fullName evidence="8">General alpha-glucoside permease</fullName>
    </submittedName>
</protein>
<evidence type="ECO:0000256" key="4">
    <source>
        <dbReference type="ARBA" id="ARBA00022989"/>
    </source>
</evidence>
<feature type="transmembrane region" description="Helical" evidence="7">
    <location>
        <begin position="183"/>
        <end position="204"/>
    </location>
</feature>
<feature type="region of interest" description="Disordered" evidence="6">
    <location>
        <begin position="1"/>
        <end position="24"/>
    </location>
</feature>
<comment type="subcellular location">
    <subcellularLocation>
        <location evidence="1">Membrane</location>
        <topology evidence="1">Multi-pass membrane protein</topology>
    </subcellularLocation>
</comment>
<keyword evidence="4 7" id="KW-1133">Transmembrane helix</keyword>
<dbReference type="GO" id="GO:0005886">
    <property type="term" value="C:plasma membrane"/>
    <property type="evidence" value="ECO:0007669"/>
    <property type="project" value="TreeGrafter"/>
</dbReference>
<evidence type="ECO:0000256" key="6">
    <source>
        <dbReference type="SAM" id="MobiDB-lite"/>
    </source>
</evidence>
<dbReference type="STRING" id="5466.A0A4R8Q2Y5"/>
<keyword evidence="5 7" id="KW-0472">Membrane</keyword>
<feature type="transmembrane region" description="Helical" evidence="7">
    <location>
        <begin position="474"/>
        <end position="494"/>
    </location>
</feature>
<evidence type="ECO:0000256" key="7">
    <source>
        <dbReference type="SAM" id="Phobius"/>
    </source>
</evidence>
<name>A0A4R8Q2Y5_COLTR</name>
<feature type="transmembrane region" description="Helical" evidence="7">
    <location>
        <begin position="49"/>
        <end position="73"/>
    </location>
</feature>
<dbReference type="InterPro" id="IPR036259">
    <property type="entry name" value="MFS_trans_sf"/>
</dbReference>
<evidence type="ECO:0000256" key="5">
    <source>
        <dbReference type="ARBA" id="ARBA00023136"/>
    </source>
</evidence>
<keyword evidence="9" id="KW-1185">Reference proteome</keyword>
<dbReference type="SUPFAM" id="SSF103473">
    <property type="entry name" value="MFS general substrate transporter"/>
    <property type="match status" value="1"/>
</dbReference>
<dbReference type="PANTHER" id="PTHR19432:SF35">
    <property type="entry name" value="SOLUTE CARRIER FAMILY 45 MEMBER 3 ISOFORM X1"/>
    <property type="match status" value="1"/>
</dbReference>
<dbReference type="Gene3D" id="1.20.1250.20">
    <property type="entry name" value="MFS general substrate transporter like domains"/>
    <property type="match status" value="1"/>
</dbReference>
<evidence type="ECO:0000313" key="9">
    <source>
        <dbReference type="Proteomes" id="UP000295703"/>
    </source>
</evidence>
<dbReference type="GO" id="GO:0008506">
    <property type="term" value="F:sucrose:proton symporter activity"/>
    <property type="evidence" value="ECO:0007669"/>
    <property type="project" value="TreeGrafter"/>
</dbReference>
<evidence type="ECO:0000256" key="2">
    <source>
        <dbReference type="ARBA" id="ARBA00022448"/>
    </source>
</evidence>
<reference evidence="8 9" key="1">
    <citation type="submission" date="2018-12" db="EMBL/GenBank/DDBJ databases">
        <title>Genome sequence and assembly of Colletotrichum trifolii.</title>
        <authorList>
            <person name="Gan P."/>
            <person name="Shirasu K."/>
        </authorList>
    </citation>
    <scope>NUCLEOTIDE SEQUENCE [LARGE SCALE GENOMIC DNA]</scope>
    <source>
        <strain evidence="8 9">543-2</strain>
    </source>
</reference>
<feature type="transmembrane region" description="Helical" evidence="7">
    <location>
        <begin position="114"/>
        <end position="135"/>
    </location>
</feature>
<proteinExistence type="predicted"/>
<dbReference type="EMBL" id="RYZW01000514">
    <property type="protein sequence ID" value="TDZ32632.1"/>
    <property type="molecule type" value="Genomic_DNA"/>
</dbReference>
<gene>
    <name evidence="8" type="primary">sut1-0</name>
    <name evidence="8" type="ORF">CTRI78_v011757</name>
</gene>
<dbReference type="PANTHER" id="PTHR19432">
    <property type="entry name" value="SUGAR TRANSPORTER"/>
    <property type="match status" value="1"/>
</dbReference>
<evidence type="ECO:0000256" key="1">
    <source>
        <dbReference type="ARBA" id="ARBA00004141"/>
    </source>
</evidence>
<evidence type="ECO:0000256" key="3">
    <source>
        <dbReference type="ARBA" id="ARBA00022692"/>
    </source>
</evidence>
<organism evidence="8 9">
    <name type="scientific">Colletotrichum trifolii</name>
    <dbReference type="NCBI Taxonomy" id="5466"/>
    <lineage>
        <taxon>Eukaryota</taxon>
        <taxon>Fungi</taxon>
        <taxon>Dikarya</taxon>
        <taxon>Ascomycota</taxon>
        <taxon>Pezizomycotina</taxon>
        <taxon>Sordariomycetes</taxon>
        <taxon>Hypocreomycetidae</taxon>
        <taxon>Glomerellales</taxon>
        <taxon>Glomerellaceae</taxon>
        <taxon>Colletotrichum</taxon>
        <taxon>Colletotrichum orbiculare species complex</taxon>
    </lineage>
</organism>
<feature type="transmembrane region" description="Helical" evidence="7">
    <location>
        <begin position="147"/>
        <end position="171"/>
    </location>
</feature>
<sequence length="710" mass="74872">MERHEMEHPARWPSREGEESEPLRNSLEDVALTVNDGPTELPDANTWQILAYALPYFSLQALNTIFTVYLTTYLTSDLGFSASEVPMLLIAAPLAGLMIAPVFAVLSDRSGNRMGYYAIGGIVMATSQFCLAWAREMSGGNAAAAKAVAFIAIYSGSVGAQAWIVGLRAMSAENMPARQQPTLNLWAGLASGAASVSVLASGFVRPSFRLVTVIGGVAVLSTISMPWLGRSSVPVTSPKKLAPAMSVRSVPKVVLAAIRNVPPITRRTCKTQVLSQFAWFPVLHYMSLYLSESYSAKQTTLASRSASSASSGAGVRVLLIGQIGALVLQCVIARTWDSGFAPSSQPSAAQLRRRMLSDTLALRRIWAVSFVTLAFSALGTVVFRSSFWPASVWGAGISATSPLSGWIPHALVSYEIAAVRQSRVGVEPASSRDSSAAFFVVHEISITSGQILSTLVCGAISFGFERAGMSDSTALLFAPVVAAALVAGVIQDVFNLSRASLILGTASLPQDPYLPQEDPKGPEFPGLCGLPAAWHCIGNQTQGAYTVTSGNAVDGRVDDASNGPNTDKALRWNSGSLTEAANDDGLTPYDGAYVPKAQPTSSLTTSSSLGNGRTIYEGAQAGARSYFEGAGFHFPEHGNHGDVVTDTITGTFNEPYAVLSAAVDLKSVAEHGHAGGHWDGVQDDCVFWASGLSGTGGGDDHFCIYTVYQS</sequence>
<keyword evidence="3 7" id="KW-0812">Transmembrane</keyword>
<accession>A0A4R8Q2Y5</accession>
<keyword evidence="2" id="KW-0813">Transport</keyword>